<protein>
    <submittedName>
        <fullName evidence="7">DNA-binding SARP family transcriptional activator</fullName>
    </submittedName>
</protein>
<dbReference type="Pfam" id="PF00486">
    <property type="entry name" value="Trans_reg_C"/>
    <property type="match status" value="1"/>
</dbReference>
<dbReference type="InterPro" id="IPR019734">
    <property type="entry name" value="TPR_rpt"/>
</dbReference>
<feature type="domain" description="OmpR/PhoB-type" evidence="6">
    <location>
        <begin position="6"/>
        <end position="106"/>
    </location>
</feature>
<dbReference type="InterPro" id="IPR051677">
    <property type="entry name" value="AfsR-DnrI-RedD_regulator"/>
</dbReference>
<name>A0A4V3FRD4_9PSEU</name>
<dbReference type="Pfam" id="PF00931">
    <property type="entry name" value="NB-ARC"/>
    <property type="match status" value="1"/>
</dbReference>
<dbReference type="PROSITE" id="PS51755">
    <property type="entry name" value="OMPR_PHOB"/>
    <property type="match status" value="1"/>
</dbReference>
<dbReference type="SMART" id="SM00862">
    <property type="entry name" value="Trans_reg_C"/>
    <property type="match status" value="1"/>
</dbReference>
<sequence length="948" mass="103384">MTSATDPDERNEPVRFELLGPVAVVCGDRRVQLRAHRHRVILSTLLLEANRVVSGDTLVDSIWEAQPPVTARSQIHICVSAIRRRLREFGADHLISTEPNGYLIRVEDDQLDHRRFARLTATATQLARQGNTADAATTLRQALALWRGRALADVNSGPLSPRAARLDEDHLVALESCAELELRLGRHRELISELAERVASFPLRERSRAQLMLALHRSGRQAEALEVYREGRRELVEQLGLEPGEELRRTEALVLSDEAGLPAPEQEPAPPPPARQLPADIGDFVGHDALVERLTGLLVRAPGESRRPAVPVVVVTGTGGVGKSTLAVHVAHLLAGEQFPDGQLYANLGGNQPRPRQPGEVLSRFLRALGVFHSAIPDDVDERAELYRSLLAERQVLVLLDGAVAESQVRSLLPGSATCGVLVTSRTPLTGLAGAAQVDVRTFDDDQAAALLGRIAGVRRVEAERAEVTELSRLVGGLPLGLRIIGSRLAARPHWTLGTMSRRLADRRNRLDELAHGDLGVRSTISFSYESVPGRARLLLRLLSEVDTDGVPDWLPSAVLDTDRADADEQVETLVDAQLVELVSDGARVRYRIHELVRVFAREQSATDSPEARTAMLTRVCGGWLLLAEQAHQRLYGGQFTILHGSAQRWGAGELTVRGDPLHWLETERVNLCAAVRLAGAAGLDELAWDLAMTLVTLFEAHGHVDEWVETHEAALEAVRRTGNRRGEAAILCSLGSLYVGRGQTGHARSILIPALRTFMALGDPCGRALAARNIAAAHFADGDLRQSSVRYQQALAEFRRLGDQVGEAHVLISLARIDLAGGDADTALAQLEEALRLAELTGHDRTQAQALHRMGEAALARGRPKEARQRLRQALVLVCARNDRIGQMHVLHALGRTHLALRQHKSAERRLRDALTIAGEVADPVTGEQLRSALGHFGDRLDDAASA</sequence>
<evidence type="ECO:0000259" key="6">
    <source>
        <dbReference type="PROSITE" id="PS51755"/>
    </source>
</evidence>
<dbReference type="InterPro" id="IPR036388">
    <property type="entry name" value="WH-like_DNA-bd_sf"/>
</dbReference>
<dbReference type="SUPFAM" id="SSF52540">
    <property type="entry name" value="P-loop containing nucleoside triphosphate hydrolases"/>
    <property type="match status" value="1"/>
</dbReference>
<dbReference type="InterPro" id="IPR001867">
    <property type="entry name" value="OmpR/PhoB-type_DNA-bd"/>
</dbReference>
<dbReference type="EMBL" id="SOCP01000016">
    <property type="protein sequence ID" value="TDV43161.1"/>
    <property type="molecule type" value="Genomic_DNA"/>
</dbReference>
<organism evidence="7 8">
    <name type="scientific">Actinophytocola oryzae</name>
    <dbReference type="NCBI Taxonomy" id="502181"/>
    <lineage>
        <taxon>Bacteria</taxon>
        <taxon>Bacillati</taxon>
        <taxon>Actinomycetota</taxon>
        <taxon>Actinomycetes</taxon>
        <taxon>Pseudonocardiales</taxon>
        <taxon>Pseudonocardiaceae</taxon>
    </lineage>
</organism>
<dbReference type="SMART" id="SM01043">
    <property type="entry name" value="BTAD"/>
    <property type="match status" value="1"/>
</dbReference>
<comment type="caution">
    <text evidence="7">The sequence shown here is derived from an EMBL/GenBank/DDBJ whole genome shotgun (WGS) entry which is preliminary data.</text>
</comment>
<dbReference type="PANTHER" id="PTHR35807:SF1">
    <property type="entry name" value="TRANSCRIPTIONAL REGULATOR REDD"/>
    <property type="match status" value="1"/>
</dbReference>
<dbReference type="Pfam" id="PF13424">
    <property type="entry name" value="TPR_12"/>
    <property type="match status" value="2"/>
</dbReference>
<proteinExistence type="inferred from homology"/>
<evidence type="ECO:0000256" key="1">
    <source>
        <dbReference type="ARBA" id="ARBA00005820"/>
    </source>
</evidence>
<dbReference type="GO" id="GO:0006355">
    <property type="term" value="P:regulation of DNA-templated transcription"/>
    <property type="evidence" value="ECO:0007669"/>
    <property type="project" value="InterPro"/>
</dbReference>
<dbReference type="OrthoDB" id="3587032at2"/>
<accession>A0A4V3FRD4</accession>
<keyword evidence="3 5" id="KW-0238">DNA-binding</keyword>
<dbReference type="GO" id="GO:0000160">
    <property type="term" value="P:phosphorelay signal transduction system"/>
    <property type="evidence" value="ECO:0007669"/>
    <property type="project" value="InterPro"/>
</dbReference>
<dbReference type="SMART" id="SM00028">
    <property type="entry name" value="TPR"/>
    <property type="match status" value="5"/>
</dbReference>
<dbReference type="Gene3D" id="1.25.40.10">
    <property type="entry name" value="Tetratricopeptide repeat domain"/>
    <property type="match status" value="2"/>
</dbReference>
<dbReference type="Gene3D" id="1.10.10.10">
    <property type="entry name" value="Winged helix-like DNA-binding domain superfamily/Winged helix DNA-binding domain"/>
    <property type="match status" value="1"/>
</dbReference>
<evidence type="ECO:0000313" key="8">
    <source>
        <dbReference type="Proteomes" id="UP000294927"/>
    </source>
</evidence>
<dbReference type="InterPro" id="IPR002182">
    <property type="entry name" value="NB-ARC"/>
</dbReference>
<keyword evidence="8" id="KW-1185">Reference proteome</keyword>
<comment type="similarity">
    <text evidence="1">Belongs to the AfsR/DnrI/RedD regulatory family.</text>
</comment>
<dbReference type="InterPro" id="IPR016032">
    <property type="entry name" value="Sig_transdc_resp-reg_C-effctor"/>
</dbReference>
<feature type="DNA-binding region" description="OmpR/PhoB-type" evidence="5">
    <location>
        <begin position="6"/>
        <end position="106"/>
    </location>
</feature>
<evidence type="ECO:0000256" key="5">
    <source>
        <dbReference type="PROSITE-ProRule" id="PRU01091"/>
    </source>
</evidence>
<dbReference type="SUPFAM" id="SSF46894">
    <property type="entry name" value="C-terminal effector domain of the bipartite response regulators"/>
    <property type="match status" value="1"/>
</dbReference>
<keyword evidence="4" id="KW-0804">Transcription</keyword>
<gene>
    <name evidence="7" type="ORF">CLV71_11695</name>
</gene>
<evidence type="ECO:0000313" key="7">
    <source>
        <dbReference type="EMBL" id="TDV43161.1"/>
    </source>
</evidence>
<dbReference type="PRINTS" id="PR00364">
    <property type="entry name" value="DISEASERSIST"/>
</dbReference>
<evidence type="ECO:0000256" key="4">
    <source>
        <dbReference type="ARBA" id="ARBA00023163"/>
    </source>
</evidence>
<dbReference type="GO" id="GO:0003677">
    <property type="term" value="F:DNA binding"/>
    <property type="evidence" value="ECO:0007669"/>
    <property type="project" value="UniProtKB-UniRule"/>
</dbReference>
<keyword evidence="2" id="KW-0805">Transcription regulation</keyword>
<dbReference type="GO" id="GO:0043531">
    <property type="term" value="F:ADP binding"/>
    <property type="evidence" value="ECO:0007669"/>
    <property type="project" value="InterPro"/>
</dbReference>
<evidence type="ECO:0000256" key="3">
    <source>
        <dbReference type="ARBA" id="ARBA00023125"/>
    </source>
</evidence>
<dbReference type="PANTHER" id="PTHR35807">
    <property type="entry name" value="TRANSCRIPTIONAL REGULATOR REDD-RELATED"/>
    <property type="match status" value="1"/>
</dbReference>
<dbReference type="SUPFAM" id="SSF48452">
    <property type="entry name" value="TPR-like"/>
    <property type="match status" value="2"/>
</dbReference>
<dbReference type="Pfam" id="PF03704">
    <property type="entry name" value="BTAD"/>
    <property type="match status" value="1"/>
</dbReference>
<reference evidence="7 8" key="1">
    <citation type="submission" date="2019-03" db="EMBL/GenBank/DDBJ databases">
        <title>Genomic Encyclopedia of Archaeal and Bacterial Type Strains, Phase II (KMG-II): from individual species to whole genera.</title>
        <authorList>
            <person name="Goeker M."/>
        </authorList>
    </citation>
    <scope>NUCLEOTIDE SEQUENCE [LARGE SCALE GENOMIC DNA]</scope>
    <source>
        <strain evidence="7 8">DSM 45499</strain>
    </source>
</reference>
<dbReference type="Gene3D" id="3.40.50.300">
    <property type="entry name" value="P-loop containing nucleotide triphosphate hydrolases"/>
    <property type="match status" value="1"/>
</dbReference>
<dbReference type="Proteomes" id="UP000294927">
    <property type="component" value="Unassembled WGS sequence"/>
</dbReference>
<dbReference type="InterPro" id="IPR027417">
    <property type="entry name" value="P-loop_NTPase"/>
</dbReference>
<dbReference type="CDD" id="cd15831">
    <property type="entry name" value="BTAD"/>
    <property type="match status" value="1"/>
</dbReference>
<dbReference type="AlphaFoldDB" id="A0A4V3FRD4"/>
<dbReference type="InterPro" id="IPR005158">
    <property type="entry name" value="BTAD"/>
</dbReference>
<dbReference type="RefSeq" id="WP_133907063.1">
    <property type="nucleotide sequence ID" value="NZ_SOCP01000016.1"/>
</dbReference>
<dbReference type="InterPro" id="IPR011990">
    <property type="entry name" value="TPR-like_helical_dom_sf"/>
</dbReference>
<evidence type="ECO:0000256" key="2">
    <source>
        <dbReference type="ARBA" id="ARBA00023015"/>
    </source>
</evidence>